<dbReference type="Proteomes" id="UP001470230">
    <property type="component" value="Unassembled WGS sequence"/>
</dbReference>
<organism evidence="1 2">
    <name type="scientific">Tritrichomonas musculus</name>
    <dbReference type="NCBI Taxonomy" id="1915356"/>
    <lineage>
        <taxon>Eukaryota</taxon>
        <taxon>Metamonada</taxon>
        <taxon>Parabasalia</taxon>
        <taxon>Tritrichomonadida</taxon>
        <taxon>Tritrichomonadidae</taxon>
        <taxon>Tritrichomonas</taxon>
    </lineage>
</organism>
<accession>A0ABR2J073</accession>
<dbReference type="Gene3D" id="1.25.40.10">
    <property type="entry name" value="Tetratricopeptide repeat domain"/>
    <property type="match status" value="1"/>
</dbReference>
<dbReference type="InterPro" id="IPR011990">
    <property type="entry name" value="TPR-like_helical_dom_sf"/>
</dbReference>
<name>A0ABR2J073_9EUKA</name>
<dbReference type="SUPFAM" id="SSF81901">
    <property type="entry name" value="HCP-like"/>
    <property type="match status" value="1"/>
</dbReference>
<protein>
    <submittedName>
        <fullName evidence="1">Uncharacterized protein</fullName>
    </submittedName>
</protein>
<reference evidence="1 2" key="1">
    <citation type="submission" date="2024-04" db="EMBL/GenBank/DDBJ databases">
        <title>Tritrichomonas musculus Genome.</title>
        <authorList>
            <person name="Alves-Ferreira E."/>
            <person name="Grigg M."/>
            <person name="Lorenzi H."/>
            <person name="Galac M."/>
        </authorList>
    </citation>
    <scope>NUCLEOTIDE SEQUENCE [LARGE SCALE GENOMIC DNA]</scope>
    <source>
        <strain evidence="1 2">EAF2021</strain>
    </source>
</reference>
<comment type="caution">
    <text evidence="1">The sequence shown here is derived from an EMBL/GenBank/DDBJ whole genome shotgun (WGS) entry which is preliminary data.</text>
</comment>
<evidence type="ECO:0000313" key="2">
    <source>
        <dbReference type="Proteomes" id="UP001470230"/>
    </source>
</evidence>
<dbReference type="EMBL" id="JAPFFF010000014">
    <property type="protein sequence ID" value="KAK8870652.1"/>
    <property type="molecule type" value="Genomic_DNA"/>
</dbReference>
<gene>
    <name evidence="1" type="ORF">M9Y10_008539</name>
</gene>
<evidence type="ECO:0000313" key="1">
    <source>
        <dbReference type="EMBL" id="KAK8870652.1"/>
    </source>
</evidence>
<proteinExistence type="predicted"/>
<keyword evidence="2" id="KW-1185">Reference proteome</keyword>
<sequence length="78" mass="9146">MHHAISLYKEASSFNHQYAKKNNLGIIYKHGFGELVPVRIGSSIEYFNEAIRHNNNNNKVCMYNLAHLYFYEDPIKDN</sequence>